<keyword evidence="1" id="KW-0812">Transmembrane</keyword>
<dbReference type="AlphaFoldDB" id="A0A194W774"/>
<protein>
    <submittedName>
        <fullName evidence="2">Uncharacterized protein</fullName>
    </submittedName>
</protein>
<reference evidence="2" key="1">
    <citation type="submission" date="2014-12" db="EMBL/GenBank/DDBJ databases">
        <title>Genome Sequence of Valsa Canker Pathogens Uncovers a Specific Adaption of Colonization on Woody Bark.</title>
        <authorList>
            <person name="Yin Z."/>
            <person name="Liu H."/>
            <person name="Gao X."/>
            <person name="Li Z."/>
            <person name="Song N."/>
            <person name="Ke X."/>
            <person name="Dai Q."/>
            <person name="Wu Y."/>
            <person name="Sun Y."/>
            <person name="Xu J.-R."/>
            <person name="Kang Z.K."/>
            <person name="Wang L."/>
            <person name="Huang L."/>
        </authorList>
    </citation>
    <scope>NUCLEOTIDE SEQUENCE [LARGE SCALE GENOMIC DNA]</scope>
    <source>
        <strain evidence="2">03-8</strain>
    </source>
</reference>
<dbReference type="Proteomes" id="UP000078559">
    <property type="component" value="Chromosome 8"/>
</dbReference>
<keyword evidence="3" id="KW-1185">Reference proteome</keyword>
<proteinExistence type="predicted"/>
<gene>
    <name evidence="2" type="ORF">VM1G_08071</name>
</gene>
<sequence length="351" mass="41126">MALNSPLAVHIFGPSTEGYEARSAWLSRLWAYNVPPTDVETLDKFDSYFRALRKQLMHVRPNLSPHDPVYILLTHEDLLQLIYILRDHRACRRGEIYEEISHRCDDGDFIVAKGSSWQGFSVAGEGVHPWNDKETFIASISSDLALERKLEDEEGREFSYLFNVWDIKRKTINFHFTDNLLEHLRIRRGHLKETTIMICHHATTLDRLRGYFDGDWPPGFDSDTFIDETLNTLALLIPNEQYIMHTRTAWSWYGSEMEGYRQYGEPLDGEARNQRYLTRRIQDYRFWRHRLLQIEKLVDESAPKGLFDWSRERLKGRERYAFWMAVLGGIALPTLLALLALIPSIFQAVES</sequence>
<keyword evidence="1" id="KW-0472">Membrane</keyword>
<accession>A0A194W774</accession>
<feature type="transmembrane region" description="Helical" evidence="1">
    <location>
        <begin position="320"/>
        <end position="346"/>
    </location>
</feature>
<evidence type="ECO:0000313" key="2">
    <source>
        <dbReference type="EMBL" id="KUI71933.1"/>
    </source>
</evidence>
<organism evidence="2 3">
    <name type="scientific">Cytospora mali</name>
    <name type="common">Apple Valsa canker fungus</name>
    <name type="synonym">Valsa mali</name>
    <dbReference type="NCBI Taxonomy" id="578113"/>
    <lineage>
        <taxon>Eukaryota</taxon>
        <taxon>Fungi</taxon>
        <taxon>Dikarya</taxon>
        <taxon>Ascomycota</taxon>
        <taxon>Pezizomycotina</taxon>
        <taxon>Sordariomycetes</taxon>
        <taxon>Sordariomycetidae</taxon>
        <taxon>Diaporthales</taxon>
        <taxon>Cytosporaceae</taxon>
        <taxon>Cytospora</taxon>
    </lineage>
</organism>
<name>A0A194W774_CYTMA</name>
<evidence type="ECO:0000256" key="1">
    <source>
        <dbReference type="SAM" id="Phobius"/>
    </source>
</evidence>
<evidence type="ECO:0000313" key="3">
    <source>
        <dbReference type="Proteomes" id="UP000078559"/>
    </source>
</evidence>
<dbReference type="EMBL" id="CM003105">
    <property type="protein sequence ID" value="KUI71933.1"/>
    <property type="molecule type" value="Genomic_DNA"/>
</dbReference>
<dbReference type="OrthoDB" id="5428890at2759"/>
<keyword evidence="1" id="KW-1133">Transmembrane helix</keyword>